<keyword evidence="13" id="KW-0539">Nucleus</keyword>
<dbReference type="InterPro" id="IPR036134">
    <property type="entry name" value="Crypto/Photolyase_FAD-like_sf"/>
</dbReference>
<evidence type="ECO:0000256" key="5">
    <source>
        <dbReference type="ARBA" id="ARBA00022490"/>
    </source>
</evidence>
<protein>
    <recommendedName>
        <fullName evidence="4">Cryptochrome-1</fullName>
    </recommendedName>
</protein>
<dbReference type="InterPro" id="IPR006050">
    <property type="entry name" value="DNA_photolyase_N"/>
</dbReference>
<dbReference type="PROSITE" id="PS51645">
    <property type="entry name" value="PHR_CRY_ALPHA_BETA"/>
    <property type="match status" value="1"/>
</dbReference>
<evidence type="ECO:0000256" key="1">
    <source>
        <dbReference type="ARBA" id="ARBA00004123"/>
    </source>
</evidence>
<comment type="similarity">
    <text evidence="3">Belongs to the DNA photolyase class-1 family.</text>
</comment>
<keyword evidence="6" id="KW-0678">Repressor</keyword>
<evidence type="ECO:0000256" key="15">
    <source>
        <dbReference type="PIRSR" id="PIRSR602081-2"/>
    </source>
</evidence>
<dbReference type="GO" id="GO:0032922">
    <property type="term" value="P:circadian regulation of gene expression"/>
    <property type="evidence" value="ECO:0007669"/>
    <property type="project" value="TreeGrafter"/>
</dbReference>
<accession>A0A7R8ZRU7</accession>
<feature type="site" description="Electron transfer via tryptophanyl radical" evidence="15">
    <location>
        <position position="340"/>
    </location>
</feature>
<dbReference type="SUPFAM" id="SSF48173">
    <property type="entry name" value="Cryptochrome/photolyase FAD-binding domain"/>
    <property type="match status" value="1"/>
</dbReference>
<dbReference type="GO" id="GO:0045892">
    <property type="term" value="P:negative regulation of DNA-templated transcription"/>
    <property type="evidence" value="ECO:0007669"/>
    <property type="project" value="TreeGrafter"/>
</dbReference>
<dbReference type="GO" id="GO:0006950">
    <property type="term" value="P:response to stress"/>
    <property type="evidence" value="ECO:0007669"/>
    <property type="project" value="UniProtKB-ARBA"/>
</dbReference>
<dbReference type="GO" id="GO:0005634">
    <property type="term" value="C:nucleus"/>
    <property type="evidence" value="ECO:0007669"/>
    <property type="project" value="UniProtKB-SubCell"/>
</dbReference>
<dbReference type="GO" id="GO:0006139">
    <property type="term" value="P:nucleobase-containing compound metabolic process"/>
    <property type="evidence" value="ECO:0007669"/>
    <property type="project" value="UniProtKB-ARBA"/>
</dbReference>
<dbReference type="Pfam" id="PF03441">
    <property type="entry name" value="FAD_binding_7"/>
    <property type="match status" value="1"/>
</dbReference>
<dbReference type="Gene3D" id="1.10.579.10">
    <property type="entry name" value="DNA Cyclobutane Dipyrimidine Photolyase, subunit A, domain 3"/>
    <property type="match status" value="1"/>
</dbReference>
<keyword evidence="7 14" id="KW-0285">Flavoprotein</keyword>
<dbReference type="InterPro" id="IPR005101">
    <property type="entry name" value="Cryptochr/Photolyase_FAD-bd"/>
</dbReference>
<evidence type="ECO:0000256" key="2">
    <source>
        <dbReference type="ARBA" id="ARBA00004556"/>
    </source>
</evidence>
<dbReference type="SUPFAM" id="SSF52425">
    <property type="entry name" value="Cryptochrome/photolyase, N-terminal domain"/>
    <property type="match status" value="1"/>
</dbReference>
<evidence type="ECO:0000313" key="16">
    <source>
        <dbReference type="EMBL" id="CAD7232001.1"/>
    </source>
</evidence>
<dbReference type="InterPro" id="IPR018394">
    <property type="entry name" value="DNA_photolyase_1_CS_C"/>
</dbReference>
<dbReference type="PANTHER" id="PTHR11455">
    <property type="entry name" value="CRYPTOCHROME"/>
    <property type="match status" value="1"/>
</dbReference>
<keyword evidence="9 14" id="KW-0274">FAD</keyword>
<evidence type="ECO:0000256" key="9">
    <source>
        <dbReference type="ARBA" id="ARBA00022827"/>
    </source>
</evidence>
<dbReference type="GO" id="GO:0048471">
    <property type="term" value="C:perinuclear region of cytoplasm"/>
    <property type="evidence" value="ECO:0007669"/>
    <property type="project" value="UniProtKB-SubCell"/>
</dbReference>
<keyword evidence="12" id="KW-0675">Receptor</keyword>
<proteinExistence type="inferred from homology"/>
<evidence type="ECO:0000256" key="11">
    <source>
        <dbReference type="ARBA" id="ARBA00023108"/>
    </source>
</evidence>
<feature type="binding site" evidence="14">
    <location>
        <begin position="255"/>
        <end position="262"/>
    </location>
    <ligand>
        <name>FAD</name>
        <dbReference type="ChEBI" id="CHEBI:57692"/>
    </ligand>
</feature>
<comment type="subcellular location">
    <subcellularLocation>
        <location evidence="2">Cytoplasm</location>
        <location evidence="2">Perinuclear region</location>
    </subcellularLocation>
    <subcellularLocation>
        <location evidence="1">Nucleus</location>
    </subcellularLocation>
</comment>
<dbReference type="AlphaFoldDB" id="A0A7R8ZRU7"/>
<dbReference type="Gene3D" id="1.25.40.80">
    <property type="match status" value="1"/>
</dbReference>
<dbReference type="Pfam" id="PF00875">
    <property type="entry name" value="DNA_photolyase"/>
    <property type="match status" value="1"/>
</dbReference>
<gene>
    <name evidence="16" type="ORF">CTOB1V02_LOCUS9842</name>
</gene>
<name>A0A7R8ZRU7_9CRUS</name>
<evidence type="ECO:0000256" key="8">
    <source>
        <dbReference type="ARBA" id="ARBA00022741"/>
    </source>
</evidence>
<dbReference type="PRINTS" id="PR00147">
    <property type="entry name" value="DNAPHOTLYASE"/>
</dbReference>
<feature type="site" description="Electron transfer via tryptophanyl radical" evidence="15">
    <location>
        <position position="363"/>
    </location>
</feature>
<evidence type="ECO:0000256" key="6">
    <source>
        <dbReference type="ARBA" id="ARBA00022491"/>
    </source>
</evidence>
<dbReference type="GO" id="GO:0003677">
    <property type="term" value="F:DNA binding"/>
    <property type="evidence" value="ECO:0007669"/>
    <property type="project" value="TreeGrafter"/>
</dbReference>
<dbReference type="InterPro" id="IPR014729">
    <property type="entry name" value="Rossmann-like_a/b/a_fold"/>
</dbReference>
<evidence type="ECO:0000256" key="12">
    <source>
        <dbReference type="ARBA" id="ARBA00023170"/>
    </source>
</evidence>
<comment type="cofactor">
    <cofactor evidence="14">
        <name>FAD</name>
        <dbReference type="ChEBI" id="CHEBI:57692"/>
    </cofactor>
    <text evidence="14">Binds 1 FAD per subunit.</text>
</comment>
<evidence type="ECO:0000256" key="3">
    <source>
        <dbReference type="ARBA" id="ARBA00005862"/>
    </source>
</evidence>
<reference evidence="16" key="1">
    <citation type="submission" date="2020-11" db="EMBL/GenBank/DDBJ databases">
        <authorList>
            <person name="Tran Van P."/>
        </authorList>
    </citation>
    <scope>NUCLEOTIDE SEQUENCE</scope>
</reference>
<keyword evidence="11" id="KW-0090">Biological rhythms</keyword>
<dbReference type="PANTHER" id="PTHR11455:SF17">
    <property type="entry name" value="CRYPTOCHROME-1"/>
    <property type="match status" value="1"/>
</dbReference>
<evidence type="ECO:0000256" key="14">
    <source>
        <dbReference type="PIRSR" id="PIRSR602081-1"/>
    </source>
</evidence>
<dbReference type="GO" id="GO:0071949">
    <property type="term" value="F:FAD binding"/>
    <property type="evidence" value="ECO:0007669"/>
    <property type="project" value="TreeGrafter"/>
</dbReference>
<feature type="site" description="Electron transfer via tryptophanyl radical" evidence="15">
    <location>
        <position position="286"/>
    </location>
</feature>
<dbReference type="InterPro" id="IPR002081">
    <property type="entry name" value="Cryptochrome/DNA_photolyase_1"/>
</dbReference>
<dbReference type="EMBL" id="OB664106">
    <property type="protein sequence ID" value="CAD7232001.1"/>
    <property type="molecule type" value="Genomic_DNA"/>
</dbReference>
<evidence type="ECO:0000256" key="7">
    <source>
        <dbReference type="ARBA" id="ARBA00022630"/>
    </source>
</evidence>
<feature type="binding site" evidence="14">
    <location>
        <begin position="353"/>
        <end position="355"/>
    </location>
    <ligand>
        <name>FAD</name>
        <dbReference type="ChEBI" id="CHEBI:57692"/>
    </ligand>
</feature>
<keyword evidence="8" id="KW-0547">Nucleotide-binding</keyword>
<dbReference type="GO" id="GO:0043153">
    <property type="term" value="P:entrainment of circadian clock by photoperiod"/>
    <property type="evidence" value="ECO:0007669"/>
    <property type="project" value="TreeGrafter"/>
</dbReference>
<evidence type="ECO:0000256" key="4">
    <source>
        <dbReference type="ARBA" id="ARBA00021159"/>
    </source>
</evidence>
<keyword evidence="10" id="KW-0157">Chromophore</keyword>
<dbReference type="PROSITE" id="PS00394">
    <property type="entry name" value="DNA_PHOTOLYASES_1_1"/>
    <property type="match status" value="1"/>
</dbReference>
<dbReference type="OrthoDB" id="435881at2759"/>
<dbReference type="InterPro" id="IPR036155">
    <property type="entry name" value="Crypto/Photolyase_N_sf"/>
</dbReference>
<sequence length="470" mass="54364">MGLIGYNRMRFLCECLRDLDAGFRLYGGRLFVVESKMPHVLQQLSKEFRIEKITWDQDCEALYHPRDDAVKETCETLGIAWIERLGHTLWNPEDILEANGEEPPLTQAAFLQVATSLGHPDRPRGKVDLSDVSFLKSDGVSDGLKKELKLFDGVPDPADFGFRATRPHETPYWMGGECRGLDLLSRRLEQEARAFQDGICRVTQTRPNILAPATSLSPYLRFGCVSVRRMYWEIQDLYEEVRGGASTAHVHLIDQLIWREFFYVMSARNPHYDKMEENPICLNIRWDDDPVALACWEEGMTGYPLIDAFMRQLKEEGWIHHLGRNLVAQFLTRGAMWLSWVPGLRHFLRYQLDADWSVCSGNWMWISSSAFEKVLDCSHCLSPVTFGKRLEPSGEFVRRYVPELQNFPTEWIYQPWQAPESVQEKSGCVIGKDYPLPIVDYAQASQRCRYVSVFQKNVIMNLSFYLRIPE</sequence>
<organism evidence="16">
    <name type="scientific">Cyprideis torosa</name>
    <dbReference type="NCBI Taxonomy" id="163714"/>
    <lineage>
        <taxon>Eukaryota</taxon>
        <taxon>Metazoa</taxon>
        <taxon>Ecdysozoa</taxon>
        <taxon>Arthropoda</taxon>
        <taxon>Crustacea</taxon>
        <taxon>Oligostraca</taxon>
        <taxon>Ostracoda</taxon>
        <taxon>Podocopa</taxon>
        <taxon>Podocopida</taxon>
        <taxon>Cytherocopina</taxon>
        <taxon>Cytheroidea</taxon>
        <taxon>Cytherideidae</taxon>
        <taxon>Cyprideis</taxon>
    </lineage>
</organism>
<keyword evidence="5" id="KW-0963">Cytoplasm</keyword>
<evidence type="ECO:0000256" key="10">
    <source>
        <dbReference type="ARBA" id="ARBA00022991"/>
    </source>
</evidence>
<dbReference type="Gene3D" id="3.40.50.620">
    <property type="entry name" value="HUPs"/>
    <property type="match status" value="1"/>
</dbReference>
<evidence type="ECO:0000256" key="13">
    <source>
        <dbReference type="ARBA" id="ARBA00023242"/>
    </source>
</evidence>